<evidence type="ECO:0000313" key="3">
    <source>
        <dbReference type="EMBL" id="KGO98789.1"/>
    </source>
</evidence>
<dbReference type="Proteomes" id="UP000030003">
    <property type="component" value="Unassembled WGS sequence"/>
</dbReference>
<evidence type="ECO:0000256" key="1">
    <source>
        <dbReference type="SAM" id="MobiDB-lite"/>
    </source>
</evidence>
<dbReference type="RefSeq" id="WP_027070157.1">
    <property type="nucleotide sequence ID" value="NZ_AUHT01000011.1"/>
</dbReference>
<proteinExistence type="predicted"/>
<dbReference type="STRING" id="1385515.GCA_000423325_02113"/>
<reference evidence="3 4" key="1">
    <citation type="submission" date="2013-08" db="EMBL/GenBank/DDBJ databases">
        <title>Genomic analysis of Lysobacter defluvii.</title>
        <authorList>
            <person name="Wang Q."/>
            <person name="Wang G."/>
        </authorList>
    </citation>
    <scope>NUCLEOTIDE SEQUENCE [LARGE SCALE GENOMIC DNA]</scope>
    <source>
        <strain evidence="3 4">IMMIB APB-9</strain>
    </source>
</reference>
<accession>A0A0A0M960</accession>
<feature type="chain" id="PRO_5001966636" evidence="2">
    <location>
        <begin position="20"/>
        <end position="205"/>
    </location>
</feature>
<dbReference type="OrthoDB" id="5966769at2"/>
<dbReference type="EMBL" id="AVBH01000049">
    <property type="protein sequence ID" value="KGO98789.1"/>
    <property type="molecule type" value="Genomic_DNA"/>
</dbReference>
<keyword evidence="4" id="KW-1185">Reference proteome</keyword>
<feature type="compositionally biased region" description="Low complexity" evidence="1">
    <location>
        <begin position="176"/>
        <end position="196"/>
    </location>
</feature>
<sequence>MQRLIAAAALMSLSSLALAEPSIDCSGLSAPQVIQSATAVAPVAGELGTPEQPLGVAGGVLDQPATDALSAEQVLYRQQLERCAQVATATAPAVPGVVPAADAMPAAPVAEGMVASTMPAATPAPEVIDAATYKPRTEFDNTPWRFNMNQNGERMTADAFAAWMEAKGVRVAKGRAPAAVPAEAEAAAQAPEGAADAPREQGDDE</sequence>
<feature type="region of interest" description="Disordered" evidence="1">
    <location>
        <begin position="176"/>
        <end position="205"/>
    </location>
</feature>
<dbReference type="AlphaFoldDB" id="A0A0A0M960"/>
<feature type="signal peptide" evidence="2">
    <location>
        <begin position="1"/>
        <end position="19"/>
    </location>
</feature>
<evidence type="ECO:0000313" key="4">
    <source>
        <dbReference type="Proteomes" id="UP000030003"/>
    </source>
</evidence>
<evidence type="ECO:0000256" key="2">
    <source>
        <dbReference type="SAM" id="SignalP"/>
    </source>
</evidence>
<keyword evidence="2" id="KW-0732">Signal</keyword>
<gene>
    <name evidence="3" type="ORF">N791_01010</name>
</gene>
<name>A0A0A0M960_9GAMM</name>
<protein>
    <submittedName>
        <fullName evidence="3">Uncharacterized protein</fullName>
    </submittedName>
</protein>
<comment type="caution">
    <text evidence="3">The sequence shown here is derived from an EMBL/GenBank/DDBJ whole genome shotgun (WGS) entry which is preliminary data.</text>
</comment>
<organism evidence="3 4">
    <name type="scientific">Lysobacter defluvii IMMIB APB-9 = DSM 18482</name>
    <dbReference type="NCBI Taxonomy" id="1385515"/>
    <lineage>
        <taxon>Bacteria</taxon>
        <taxon>Pseudomonadati</taxon>
        <taxon>Pseudomonadota</taxon>
        <taxon>Gammaproteobacteria</taxon>
        <taxon>Lysobacterales</taxon>
        <taxon>Lysobacteraceae</taxon>
        <taxon>Novilysobacter</taxon>
    </lineage>
</organism>